<evidence type="ECO:0000256" key="3">
    <source>
        <dbReference type="ARBA" id="ARBA00022553"/>
    </source>
</evidence>
<keyword evidence="3" id="KW-0597">Phosphoprotein</keyword>
<dbReference type="SUPFAM" id="SSF158472">
    <property type="entry name" value="HAMP domain-like"/>
    <property type="match status" value="1"/>
</dbReference>
<evidence type="ECO:0000256" key="6">
    <source>
        <dbReference type="ARBA" id="ARBA00022777"/>
    </source>
</evidence>
<evidence type="ECO:0000256" key="4">
    <source>
        <dbReference type="ARBA" id="ARBA00022679"/>
    </source>
</evidence>
<dbReference type="InterPro" id="IPR003660">
    <property type="entry name" value="HAMP_dom"/>
</dbReference>
<dbReference type="PANTHER" id="PTHR44936">
    <property type="entry name" value="SENSOR PROTEIN CREC"/>
    <property type="match status" value="1"/>
</dbReference>
<keyword evidence="6" id="KW-0418">Kinase</keyword>
<dbReference type="PANTHER" id="PTHR44936:SF10">
    <property type="entry name" value="SENSOR PROTEIN RSTB"/>
    <property type="match status" value="1"/>
</dbReference>
<keyword evidence="7" id="KW-0067">ATP-binding</keyword>
<feature type="domain" description="Histidine kinase" evidence="11">
    <location>
        <begin position="427"/>
        <end position="632"/>
    </location>
</feature>
<evidence type="ECO:0000256" key="2">
    <source>
        <dbReference type="ARBA" id="ARBA00012438"/>
    </source>
</evidence>
<dbReference type="SMART" id="SM00387">
    <property type="entry name" value="HATPase_c"/>
    <property type="match status" value="1"/>
</dbReference>
<keyword evidence="10" id="KW-0812">Transmembrane</keyword>
<organism evidence="13 14">
    <name type="scientific">Halovenus rubra</name>
    <dbReference type="NCBI Taxonomy" id="869890"/>
    <lineage>
        <taxon>Archaea</taxon>
        <taxon>Methanobacteriati</taxon>
        <taxon>Methanobacteriota</taxon>
        <taxon>Stenosarchaea group</taxon>
        <taxon>Halobacteria</taxon>
        <taxon>Halobacteriales</taxon>
        <taxon>Haloarculaceae</taxon>
        <taxon>Halovenus</taxon>
    </lineage>
</organism>
<evidence type="ECO:0000256" key="10">
    <source>
        <dbReference type="SAM" id="Phobius"/>
    </source>
</evidence>
<evidence type="ECO:0000259" key="11">
    <source>
        <dbReference type="PROSITE" id="PS50109"/>
    </source>
</evidence>
<dbReference type="CDD" id="cd06225">
    <property type="entry name" value="HAMP"/>
    <property type="match status" value="1"/>
</dbReference>
<evidence type="ECO:0000256" key="5">
    <source>
        <dbReference type="ARBA" id="ARBA00022741"/>
    </source>
</evidence>
<evidence type="ECO:0000313" key="13">
    <source>
        <dbReference type="EMBL" id="MFC7124540.1"/>
    </source>
</evidence>
<dbReference type="GO" id="GO:0004673">
    <property type="term" value="F:protein histidine kinase activity"/>
    <property type="evidence" value="ECO:0007669"/>
    <property type="project" value="UniProtKB-EC"/>
</dbReference>
<dbReference type="SMART" id="SM00304">
    <property type="entry name" value="HAMP"/>
    <property type="match status" value="1"/>
</dbReference>
<keyword evidence="10" id="KW-0472">Membrane</keyword>
<dbReference type="PROSITE" id="PS50109">
    <property type="entry name" value="HIS_KIN"/>
    <property type="match status" value="1"/>
</dbReference>
<feature type="region of interest" description="Disordered" evidence="9">
    <location>
        <begin position="393"/>
        <end position="412"/>
    </location>
</feature>
<sequence>MLDIRGKITGLLFILLVVAAVNVGAVYYVQQGIQETTTTIEVTNNQSVLSQEIAFHAFRKAEGTSDGTDLSVAIEQYERNLAALENGTDDNEAVANGLQTEPVPTAARPELRTQKQVWANYSQSASTIADQEPFKQAYQSAVDSIVAGENTLETETRQIVEGYRELNGTYTTELAVARELQFHRQAIETAVLQHSQAVATTVRFENRMASHIEDYERLFSLLEDGGTYDGQTVEPAPRAVQDSITKIRERWPAYRDTVNTVSELDRLNEAFWTALRYIETHSEELNNASATLAATMNDVIADQQQTLQRLLAGLFVLDVVVVLFCTAWVRRRVTTPLELVTRRAEDIANQDIDVTLPETDRDDEIGRLFGSFEQMRANIQSNMRDLQTAHEDADTARQMAEEARDEAQQARENAERLNEQLRVLDRLLRHNLKNDMNVVKLEARLIQKNSYADEMAHVETILKKTDELLEKTDKQRQITRTLTTDPNYMKFDLVRDIHSLVDEHRSRFSDATITFDSPESVTVIATGTLNSAFRELIENALMHNDSVTPVAEITITCTDTTASVRIEDNGPPLPEQEQDVLEGIQETDPLNHASGMGLWLVFWSLQQSNGAVAYERREPRGNVITVTIPRTETHIQSEHEDYDKD</sequence>
<dbReference type="EC" id="2.7.13.3" evidence="2"/>
<dbReference type="InterPro" id="IPR005467">
    <property type="entry name" value="His_kinase_dom"/>
</dbReference>
<dbReference type="SUPFAM" id="SSF55874">
    <property type="entry name" value="ATPase domain of HSP90 chaperone/DNA topoisomerase II/histidine kinase"/>
    <property type="match status" value="1"/>
</dbReference>
<keyword evidence="8" id="KW-0807">Transducer</keyword>
<dbReference type="PROSITE" id="PS50885">
    <property type="entry name" value="HAMP"/>
    <property type="match status" value="1"/>
</dbReference>
<dbReference type="Gene3D" id="3.30.565.10">
    <property type="entry name" value="Histidine kinase-like ATPase, C-terminal domain"/>
    <property type="match status" value="1"/>
</dbReference>
<evidence type="ECO:0000256" key="9">
    <source>
        <dbReference type="SAM" id="MobiDB-lite"/>
    </source>
</evidence>
<dbReference type="Pfam" id="PF02518">
    <property type="entry name" value="HATPase_c"/>
    <property type="match status" value="1"/>
</dbReference>
<dbReference type="InterPro" id="IPR003594">
    <property type="entry name" value="HATPase_dom"/>
</dbReference>
<dbReference type="AlphaFoldDB" id="A0ABD5X5S3"/>
<comment type="caution">
    <text evidence="13">The sequence shown here is derived from an EMBL/GenBank/DDBJ whole genome shotgun (WGS) entry which is preliminary data.</text>
</comment>
<dbReference type="InterPro" id="IPR036890">
    <property type="entry name" value="HATPase_C_sf"/>
</dbReference>
<dbReference type="CDD" id="cd16936">
    <property type="entry name" value="HATPase_RsbW-like"/>
    <property type="match status" value="1"/>
</dbReference>
<gene>
    <name evidence="13" type="ORF">ACFQJ7_00590</name>
</gene>
<evidence type="ECO:0000256" key="7">
    <source>
        <dbReference type="ARBA" id="ARBA00022840"/>
    </source>
</evidence>
<protein>
    <recommendedName>
        <fullName evidence="2">histidine kinase</fullName>
        <ecNumber evidence="2">2.7.13.3</ecNumber>
    </recommendedName>
</protein>
<dbReference type="EMBL" id="JBHSZQ010000001">
    <property type="protein sequence ID" value="MFC7124540.1"/>
    <property type="molecule type" value="Genomic_DNA"/>
</dbReference>
<dbReference type="Pfam" id="PF00672">
    <property type="entry name" value="HAMP"/>
    <property type="match status" value="1"/>
</dbReference>
<dbReference type="RefSeq" id="WP_267637747.1">
    <property type="nucleotide sequence ID" value="NZ_JAODIY010000010.1"/>
</dbReference>
<reference evidence="13 14" key="1">
    <citation type="journal article" date="2014" name="Int. J. Syst. Evol. Microbiol.">
        <title>Complete genome sequence of Corynebacterium casei LMG S-19264T (=DSM 44701T), isolated from a smear-ripened cheese.</title>
        <authorList>
            <consortium name="US DOE Joint Genome Institute (JGI-PGF)"/>
            <person name="Walter F."/>
            <person name="Albersmeier A."/>
            <person name="Kalinowski J."/>
            <person name="Ruckert C."/>
        </authorList>
    </citation>
    <scope>NUCLEOTIDE SEQUENCE [LARGE SCALE GENOMIC DNA]</scope>
    <source>
        <strain evidence="13 14">CGMCC 4.7215</strain>
    </source>
</reference>
<comment type="catalytic activity">
    <reaction evidence="1">
        <text>ATP + protein L-histidine = ADP + protein N-phospho-L-histidine.</text>
        <dbReference type="EC" id="2.7.13.3"/>
    </reaction>
</comment>
<evidence type="ECO:0000313" key="14">
    <source>
        <dbReference type="Proteomes" id="UP001596414"/>
    </source>
</evidence>
<keyword evidence="5" id="KW-0547">Nucleotide-binding</keyword>
<dbReference type="Proteomes" id="UP001596414">
    <property type="component" value="Unassembled WGS sequence"/>
</dbReference>
<dbReference type="Gene3D" id="6.10.340.10">
    <property type="match status" value="1"/>
</dbReference>
<keyword evidence="4" id="KW-0808">Transferase</keyword>
<dbReference type="InterPro" id="IPR050980">
    <property type="entry name" value="2C_sensor_his_kinase"/>
</dbReference>
<evidence type="ECO:0000256" key="8">
    <source>
        <dbReference type="ARBA" id="ARBA00023224"/>
    </source>
</evidence>
<proteinExistence type="predicted"/>
<accession>A0ABD5X5S3</accession>
<keyword evidence="10" id="KW-1133">Transmembrane helix</keyword>
<name>A0ABD5X5S3_9EURY</name>
<evidence type="ECO:0000256" key="1">
    <source>
        <dbReference type="ARBA" id="ARBA00000085"/>
    </source>
</evidence>
<feature type="transmembrane region" description="Helical" evidence="10">
    <location>
        <begin position="310"/>
        <end position="329"/>
    </location>
</feature>
<dbReference type="GO" id="GO:0007165">
    <property type="term" value="P:signal transduction"/>
    <property type="evidence" value="ECO:0007669"/>
    <property type="project" value="UniProtKB-KW"/>
</dbReference>
<feature type="domain" description="HAMP" evidence="12">
    <location>
        <begin position="331"/>
        <end position="384"/>
    </location>
</feature>
<dbReference type="GO" id="GO:0005524">
    <property type="term" value="F:ATP binding"/>
    <property type="evidence" value="ECO:0007669"/>
    <property type="project" value="UniProtKB-KW"/>
</dbReference>
<evidence type="ECO:0000259" key="12">
    <source>
        <dbReference type="PROSITE" id="PS50885"/>
    </source>
</evidence>